<feature type="compositionally biased region" description="Polar residues" evidence="1">
    <location>
        <begin position="101"/>
        <end position="111"/>
    </location>
</feature>
<reference evidence="4 5" key="1">
    <citation type="submission" date="2019-02" db="EMBL/GenBank/DDBJ databases">
        <title>Deep-cultivation of Planctomycetes and their phenomic and genomic characterization uncovers novel biology.</title>
        <authorList>
            <person name="Wiegand S."/>
            <person name="Jogler M."/>
            <person name="Boedeker C."/>
            <person name="Pinto D."/>
            <person name="Vollmers J."/>
            <person name="Rivas-Marin E."/>
            <person name="Kohn T."/>
            <person name="Peeters S.H."/>
            <person name="Heuer A."/>
            <person name="Rast P."/>
            <person name="Oberbeckmann S."/>
            <person name="Bunk B."/>
            <person name="Jeske O."/>
            <person name="Meyerdierks A."/>
            <person name="Storesund J.E."/>
            <person name="Kallscheuer N."/>
            <person name="Luecker S."/>
            <person name="Lage O.M."/>
            <person name="Pohl T."/>
            <person name="Merkel B.J."/>
            <person name="Hornburger P."/>
            <person name="Mueller R.-W."/>
            <person name="Bruemmer F."/>
            <person name="Labrenz M."/>
            <person name="Spormann A.M."/>
            <person name="Op Den Camp H."/>
            <person name="Overmann J."/>
            <person name="Amann R."/>
            <person name="Jetten M.S.M."/>
            <person name="Mascher T."/>
            <person name="Medema M.H."/>
            <person name="Devos D.P."/>
            <person name="Kaster A.-K."/>
            <person name="Ovreas L."/>
            <person name="Rohde M."/>
            <person name="Galperin M.Y."/>
            <person name="Jogler C."/>
        </authorList>
    </citation>
    <scope>NUCLEOTIDE SEQUENCE [LARGE SCALE GENOMIC DNA]</scope>
    <source>
        <strain evidence="4 5">Poly41</strain>
    </source>
</reference>
<dbReference type="Gene3D" id="1.10.238.10">
    <property type="entry name" value="EF-hand"/>
    <property type="match status" value="3"/>
</dbReference>
<name>A0A5C6D7T5_9BACT</name>
<organism evidence="4 5">
    <name type="scientific">Novipirellula artificiosorum</name>
    <dbReference type="NCBI Taxonomy" id="2528016"/>
    <lineage>
        <taxon>Bacteria</taxon>
        <taxon>Pseudomonadati</taxon>
        <taxon>Planctomycetota</taxon>
        <taxon>Planctomycetia</taxon>
        <taxon>Pirellulales</taxon>
        <taxon>Pirellulaceae</taxon>
        <taxon>Novipirellula</taxon>
    </lineage>
</organism>
<feature type="region of interest" description="Disordered" evidence="1">
    <location>
        <begin position="381"/>
        <end position="416"/>
    </location>
</feature>
<evidence type="ECO:0000256" key="1">
    <source>
        <dbReference type="SAM" id="MobiDB-lite"/>
    </source>
</evidence>
<feature type="domain" description="EF-hand" evidence="3">
    <location>
        <begin position="214"/>
        <end position="249"/>
    </location>
</feature>
<evidence type="ECO:0000256" key="2">
    <source>
        <dbReference type="SAM" id="SignalP"/>
    </source>
</evidence>
<feature type="compositionally biased region" description="Basic and acidic residues" evidence="1">
    <location>
        <begin position="154"/>
        <end position="173"/>
    </location>
</feature>
<keyword evidence="5" id="KW-1185">Reference proteome</keyword>
<dbReference type="SUPFAM" id="SSF47473">
    <property type="entry name" value="EF-hand"/>
    <property type="match status" value="1"/>
</dbReference>
<feature type="chain" id="PRO_5023015170" evidence="2">
    <location>
        <begin position="23"/>
        <end position="474"/>
    </location>
</feature>
<feature type="region of interest" description="Disordered" evidence="1">
    <location>
        <begin position="211"/>
        <end position="258"/>
    </location>
</feature>
<feature type="signal peptide" evidence="2">
    <location>
        <begin position="1"/>
        <end position="22"/>
    </location>
</feature>
<dbReference type="InterPro" id="IPR018247">
    <property type="entry name" value="EF_Hand_1_Ca_BS"/>
</dbReference>
<dbReference type="OrthoDB" id="287435at2"/>
<dbReference type="Proteomes" id="UP000319143">
    <property type="component" value="Unassembled WGS sequence"/>
</dbReference>
<comment type="caution">
    <text evidence="4">The sequence shown here is derived from an EMBL/GenBank/DDBJ whole genome shotgun (WGS) entry which is preliminary data.</text>
</comment>
<dbReference type="PROSITE" id="PS00018">
    <property type="entry name" value="EF_HAND_1"/>
    <property type="match status" value="4"/>
</dbReference>
<evidence type="ECO:0000313" key="4">
    <source>
        <dbReference type="EMBL" id="TWU32868.1"/>
    </source>
</evidence>
<feature type="region of interest" description="Disordered" evidence="1">
    <location>
        <begin position="21"/>
        <end position="125"/>
    </location>
</feature>
<gene>
    <name evidence="4" type="ORF">Poly41_52450</name>
</gene>
<evidence type="ECO:0000259" key="3">
    <source>
        <dbReference type="PROSITE" id="PS50222"/>
    </source>
</evidence>
<protein>
    <submittedName>
        <fullName evidence="4">EF hand</fullName>
    </submittedName>
</protein>
<evidence type="ECO:0000313" key="5">
    <source>
        <dbReference type="Proteomes" id="UP000319143"/>
    </source>
</evidence>
<accession>A0A5C6D7T5</accession>
<dbReference type="PANTHER" id="PTHR31535:SF3">
    <property type="entry name" value="REGULATORY PROTEIN ZESTE"/>
    <property type="match status" value="1"/>
</dbReference>
<dbReference type="AlphaFoldDB" id="A0A5C6D7T5"/>
<feature type="compositionally biased region" description="Low complexity" evidence="1">
    <location>
        <begin position="389"/>
        <end position="407"/>
    </location>
</feature>
<dbReference type="InterPro" id="IPR011992">
    <property type="entry name" value="EF-hand-dom_pair"/>
</dbReference>
<dbReference type="InterPro" id="IPR002048">
    <property type="entry name" value="EF_hand_dom"/>
</dbReference>
<feature type="compositionally biased region" description="Basic and acidic residues" evidence="1">
    <location>
        <begin position="271"/>
        <end position="298"/>
    </location>
</feature>
<dbReference type="SMART" id="SM00054">
    <property type="entry name" value="EFh"/>
    <property type="match status" value="4"/>
</dbReference>
<dbReference type="PANTHER" id="PTHR31535">
    <property type="match status" value="1"/>
</dbReference>
<feature type="compositionally biased region" description="Gly residues" evidence="1">
    <location>
        <begin position="36"/>
        <end position="97"/>
    </location>
</feature>
<dbReference type="GO" id="GO:0005509">
    <property type="term" value="F:calcium ion binding"/>
    <property type="evidence" value="ECO:0007669"/>
    <property type="project" value="InterPro"/>
</dbReference>
<feature type="region of interest" description="Disordered" evidence="1">
    <location>
        <begin position="270"/>
        <end position="299"/>
    </location>
</feature>
<keyword evidence="2" id="KW-0732">Signal</keyword>
<dbReference type="Pfam" id="PF13202">
    <property type="entry name" value="EF-hand_5"/>
    <property type="match status" value="3"/>
</dbReference>
<proteinExistence type="predicted"/>
<sequence length="474" mass="49669" precursor="true">MNAKHSLIAVVFALLATVSLSAQPPGRGGGDRGGGDRGGGGGFGGGPGGGFGGGPGGGFGGGPGGGRGGGDRGGGGGAPGGGAPGGDRSSRGGGGGFDPSSMLQRFDTNGNGVLDPDEQKAGPGQFIVSRAAQIDSSIVAGKAVPLSKLGEAFQKMREGAGDRGNSERGRTPSDPDAGLTAELLVPGFGNEETLAPLLGFGPNSEMMSVTITDEDKREAQERIRQYDRNGDSQLSKEELQRGRFSGNPLDFDTNRDGKLSATELSVRYARRREVKEEEEATRRRDNRNRRGDEKKEESVTDYFNGRKSYRINAERSLPEGIPGFFADKDVNGDAQVSMVEFASEWSDEVLTEYFKCDLNRDGVITVQEVVQAVEEGAQVNAPAGRSEMASTSSAAATGEASGSTASTAGGGARPDEKLMSYAERIIERNDKNGDKALTASEWEEMLLNPAPADADRDGRITILEYAQWMQSRSK</sequence>
<dbReference type="RefSeq" id="WP_146529978.1">
    <property type="nucleotide sequence ID" value="NZ_SJPV01000011.1"/>
</dbReference>
<feature type="region of interest" description="Disordered" evidence="1">
    <location>
        <begin position="154"/>
        <end position="181"/>
    </location>
</feature>
<dbReference type="EMBL" id="SJPV01000011">
    <property type="protein sequence ID" value="TWU32868.1"/>
    <property type="molecule type" value="Genomic_DNA"/>
</dbReference>
<feature type="compositionally biased region" description="Basic and acidic residues" evidence="1">
    <location>
        <begin position="213"/>
        <end position="241"/>
    </location>
</feature>
<dbReference type="PROSITE" id="PS50222">
    <property type="entry name" value="EF_HAND_2"/>
    <property type="match status" value="1"/>
</dbReference>